<evidence type="ECO:0000259" key="6">
    <source>
        <dbReference type="PROSITE" id="PS50109"/>
    </source>
</evidence>
<keyword evidence="10" id="KW-1185">Reference proteome</keyword>
<dbReference type="PANTHER" id="PTHR43547:SF2">
    <property type="entry name" value="HYBRID SIGNAL TRANSDUCTION HISTIDINE KINASE C"/>
    <property type="match status" value="1"/>
</dbReference>
<evidence type="ECO:0000313" key="10">
    <source>
        <dbReference type="Proteomes" id="UP000230607"/>
    </source>
</evidence>
<feature type="domain" description="PAS" evidence="7">
    <location>
        <begin position="41"/>
        <end position="111"/>
    </location>
</feature>
<feature type="domain" description="PAC" evidence="8">
    <location>
        <begin position="261"/>
        <end position="313"/>
    </location>
</feature>
<dbReference type="Pfam" id="PF13426">
    <property type="entry name" value="PAS_9"/>
    <property type="match status" value="2"/>
</dbReference>
<dbReference type="InterPro" id="IPR004358">
    <property type="entry name" value="Sig_transdc_His_kin-like_C"/>
</dbReference>
<dbReference type="SMART" id="SM00091">
    <property type="entry name" value="PAS"/>
    <property type="match status" value="3"/>
</dbReference>
<keyword evidence="3" id="KW-0597">Phosphoprotein</keyword>
<dbReference type="CDD" id="cd00082">
    <property type="entry name" value="HisKA"/>
    <property type="match status" value="1"/>
</dbReference>
<dbReference type="GO" id="GO:0006355">
    <property type="term" value="P:regulation of DNA-templated transcription"/>
    <property type="evidence" value="ECO:0007669"/>
    <property type="project" value="InterPro"/>
</dbReference>
<dbReference type="SUPFAM" id="SSF55785">
    <property type="entry name" value="PYP-like sensor domain (PAS domain)"/>
    <property type="match status" value="3"/>
</dbReference>
<comment type="catalytic activity">
    <reaction evidence="1">
        <text>ATP + protein L-histidine = ADP + protein N-phospho-L-histidine.</text>
        <dbReference type="EC" id="2.7.13.3"/>
    </reaction>
</comment>
<dbReference type="PROSITE" id="PS50109">
    <property type="entry name" value="HIS_KIN"/>
    <property type="match status" value="1"/>
</dbReference>
<dbReference type="Gene3D" id="3.30.450.20">
    <property type="entry name" value="PAS domain"/>
    <property type="match status" value="3"/>
</dbReference>
<dbReference type="Proteomes" id="UP000230607">
    <property type="component" value="Chromosome 1"/>
</dbReference>
<feature type="domain" description="PAS" evidence="7">
    <location>
        <begin position="335"/>
        <end position="398"/>
    </location>
</feature>
<name>A0A2H1FEC1_9ARCH</name>
<dbReference type="SUPFAM" id="SSF55874">
    <property type="entry name" value="ATPase domain of HSP90 chaperone/DNA topoisomerase II/histidine kinase"/>
    <property type="match status" value="1"/>
</dbReference>
<evidence type="ECO:0000313" key="9">
    <source>
        <dbReference type="EMBL" id="SMH71105.1"/>
    </source>
</evidence>
<proteinExistence type="predicted"/>
<dbReference type="FunFam" id="3.30.565.10:FF:000006">
    <property type="entry name" value="Sensor histidine kinase WalK"/>
    <property type="match status" value="1"/>
</dbReference>
<feature type="domain" description="PAS" evidence="7">
    <location>
        <begin position="188"/>
        <end position="236"/>
    </location>
</feature>
<gene>
    <name evidence="9" type="ORF">NCS_10912</name>
</gene>
<keyword evidence="4 9" id="KW-0808">Transferase</keyword>
<feature type="domain" description="Histidine kinase" evidence="6">
    <location>
        <begin position="484"/>
        <end position="703"/>
    </location>
</feature>
<dbReference type="InterPro" id="IPR001610">
    <property type="entry name" value="PAC"/>
</dbReference>
<dbReference type="InterPro" id="IPR035965">
    <property type="entry name" value="PAS-like_dom_sf"/>
</dbReference>
<dbReference type="InterPro" id="IPR003594">
    <property type="entry name" value="HATPase_dom"/>
</dbReference>
<protein>
    <recommendedName>
        <fullName evidence="2">histidine kinase</fullName>
        <ecNumber evidence="2">2.7.13.3</ecNumber>
    </recommendedName>
</protein>
<dbReference type="Pfam" id="PF00989">
    <property type="entry name" value="PAS"/>
    <property type="match status" value="1"/>
</dbReference>
<dbReference type="InterPro" id="IPR000700">
    <property type="entry name" value="PAS-assoc_C"/>
</dbReference>
<evidence type="ECO:0000259" key="8">
    <source>
        <dbReference type="PROSITE" id="PS50113"/>
    </source>
</evidence>
<dbReference type="PROSITE" id="PS50113">
    <property type="entry name" value="PAC"/>
    <property type="match status" value="2"/>
</dbReference>
<organism evidence="9 10">
    <name type="scientific">Candidatus Nitrosotalea okcheonensis</name>
    <dbReference type="NCBI Taxonomy" id="1903276"/>
    <lineage>
        <taxon>Archaea</taxon>
        <taxon>Nitrososphaerota</taxon>
        <taxon>Nitrososphaeria</taxon>
        <taxon>Nitrosotaleales</taxon>
        <taxon>Nitrosotaleaceae</taxon>
        <taxon>Nitrosotalea</taxon>
    </lineage>
</organism>
<dbReference type="InterPro" id="IPR005467">
    <property type="entry name" value="His_kinase_dom"/>
</dbReference>
<dbReference type="EC" id="2.7.13.3" evidence="2"/>
<evidence type="ECO:0000259" key="7">
    <source>
        <dbReference type="PROSITE" id="PS50112"/>
    </source>
</evidence>
<accession>A0A2H1FEC1</accession>
<dbReference type="PRINTS" id="PR00344">
    <property type="entry name" value="BCTRLSENSOR"/>
</dbReference>
<dbReference type="InterPro" id="IPR000014">
    <property type="entry name" value="PAS"/>
</dbReference>
<dbReference type="SMART" id="SM00086">
    <property type="entry name" value="PAC"/>
    <property type="match status" value="2"/>
</dbReference>
<sequence>MYRTHVESATIRVYVVQLTNILLTKSVSISIQKKMIPPHISDLKYRTFYEMTPDLVCTLDENGIILDANKRMLEHFGYSKSEVVGKLCFDFVMPEYKKMVLDGFNEMREKGIGPLIEIQLVKKNNTTFFGLCNGAKIWDDIETSNIYLITIQDVSLIHDYVEKTKHAEKELEKKYNELKKAYDAIMMVENKYQNLYEHSPDLLRTIDLNGVIINCNKSYAQNLGYEKNEIMGSSILKHTADRSYGDLKKGITEWRLSGMISNREIWLKRKNGSSFPTLFSGNNLYDENGHLIGRTVAFRDISDIYAARTRIEQDQKKINEQYDDLKKINFLLAESETRFRSLYDTSPDLMRTIDSDGNITDCNDAYAINLGYEKQEVIGMSIFDHTAEKNMDNMRQIFGEWKSGQGIINKEIWMKRKDGTIFPTLLSATTFYEGDNQMRSNTIIKDITELYNARKKIEENEAHIRAQYEQLRITDKSKEEFLTMITHELKTPLVPIQGYVDILLTDAFGKITEAQRQRLEIIKLNAHTLSKLMTDLLDVQKIEIGQLRISKERHNLVDVMHGIIENMRPTMKKYGIDMLTQLQPDLFCFCDSLRLEQVINNLLNNAIDFCPKENGVIIIKLYADGKNAKIIVKDNGIGISKNKLDQIFVKFYQIDTSVTREHGGSGLGLVVCKGIIEAHGGKIWAESEGPGKGSEIHMLLPLD</sequence>
<keyword evidence="5 9" id="KW-0418">Kinase</keyword>
<dbReference type="PROSITE" id="PS50112">
    <property type="entry name" value="PAS"/>
    <property type="match status" value="3"/>
</dbReference>
<evidence type="ECO:0000256" key="2">
    <source>
        <dbReference type="ARBA" id="ARBA00012438"/>
    </source>
</evidence>
<dbReference type="InterPro" id="IPR036890">
    <property type="entry name" value="HATPase_C_sf"/>
</dbReference>
<dbReference type="PANTHER" id="PTHR43547">
    <property type="entry name" value="TWO-COMPONENT HISTIDINE KINASE"/>
    <property type="match status" value="1"/>
</dbReference>
<feature type="domain" description="PAC" evidence="8">
    <location>
        <begin position="408"/>
        <end position="459"/>
    </location>
</feature>
<evidence type="ECO:0000256" key="5">
    <source>
        <dbReference type="ARBA" id="ARBA00022777"/>
    </source>
</evidence>
<dbReference type="Pfam" id="PF02518">
    <property type="entry name" value="HATPase_c"/>
    <property type="match status" value="1"/>
</dbReference>
<dbReference type="Gene3D" id="1.10.287.130">
    <property type="match status" value="1"/>
</dbReference>
<evidence type="ECO:0000256" key="4">
    <source>
        <dbReference type="ARBA" id="ARBA00022679"/>
    </source>
</evidence>
<dbReference type="SMART" id="SM00388">
    <property type="entry name" value="HisKA"/>
    <property type="match status" value="1"/>
</dbReference>
<dbReference type="CDD" id="cd00130">
    <property type="entry name" value="PAS"/>
    <property type="match status" value="3"/>
</dbReference>
<dbReference type="InterPro" id="IPR003661">
    <property type="entry name" value="HisK_dim/P_dom"/>
</dbReference>
<reference evidence="10" key="1">
    <citation type="submission" date="2017-03" db="EMBL/GenBank/DDBJ databases">
        <authorList>
            <person name="Herbold C."/>
        </authorList>
    </citation>
    <scope>NUCLEOTIDE SEQUENCE [LARGE SCALE GENOMIC DNA]</scope>
</reference>
<evidence type="ECO:0000256" key="3">
    <source>
        <dbReference type="ARBA" id="ARBA00022553"/>
    </source>
</evidence>
<dbReference type="AlphaFoldDB" id="A0A2H1FEC1"/>
<dbReference type="Pfam" id="PF00512">
    <property type="entry name" value="HisKA"/>
    <property type="match status" value="1"/>
</dbReference>
<dbReference type="SUPFAM" id="SSF47384">
    <property type="entry name" value="Homodimeric domain of signal transducing histidine kinase"/>
    <property type="match status" value="1"/>
</dbReference>
<dbReference type="InterPro" id="IPR036097">
    <property type="entry name" value="HisK_dim/P_sf"/>
</dbReference>
<dbReference type="GO" id="GO:0000155">
    <property type="term" value="F:phosphorelay sensor kinase activity"/>
    <property type="evidence" value="ECO:0007669"/>
    <property type="project" value="InterPro"/>
</dbReference>
<dbReference type="SMART" id="SM00387">
    <property type="entry name" value="HATPase_c"/>
    <property type="match status" value="1"/>
</dbReference>
<dbReference type="InterPro" id="IPR013767">
    <property type="entry name" value="PAS_fold"/>
</dbReference>
<dbReference type="NCBIfam" id="TIGR00229">
    <property type="entry name" value="sensory_box"/>
    <property type="match status" value="3"/>
</dbReference>
<dbReference type="EMBL" id="LT841358">
    <property type="protein sequence ID" value="SMH71105.1"/>
    <property type="molecule type" value="Genomic_DNA"/>
</dbReference>
<dbReference type="Gene3D" id="3.30.565.10">
    <property type="entry name" value="Histidine kinase-like ATPase, C-terminal domain"/>
    <property type="match status" value="1"/>
</dbReference>
<evidence type="ECO:0000256" key="1">
    <source>
        <dbReference type="ARBA" id="ARBA00000085"/>
    </source>
</evidence>